<accession>A0A2P5IEW7</accession>
<comment type="catalytic activity">
    <reaction evidence="8">
        <text>L-threonyl-[protein] + ATP = O-phospho-L-threonyl-[protein] + ADP + H(+)</text>
        <dbReference type="Rhea" id="RHEA:46608"/>
        <dbReference type="Rhea" id="RHEA-COMP:11060"/>
        <dbReference type="Rhea" id="RHEA-COMP:11605"/>
        <dbReference type="ChEBI" id="CHEBI:15378"/>
        <dbReference type="ChEBI" id="CHEBI:30013"/>
        <dbReference type="ChEBI" id="CHEBI:30616"/>
        <dbReference type="ChEBI" id="CHEBI:61977"/>
        <dbReference type="ChEBI" id="CHEBI:456216"/>
        <dbReference type="EC" id="2.7.11.1"/>
    </reaction>
</comment>
<dbReference type="Gene3D" id="1.10.510.10">
    <property type="entry name" value="Transferase(Phosphotransferase) domain 1"/>
    <property type="match status" value="2"/>
</dbReference>
<dbReference type="PIRSF" id="PIRSF000660">
    <property type="entry name" value="Ser/Thr_PK_GCN2"/>
    <property type="match status" value="1"/>
</dbReference>
<dbReference type="FunFam" id="3.30.930.10:FF:000074">
    <property type="entry name" value="Serine/threonine-protein kinase gcn2"/>
    <property type="match status" value="1"/>
</dbReference>
<dbReference type="SMART" id="SM00591">
    <property type="entry name" value="RWD"/>
    <property type="match status" value="1"/>
</dbReference>
<evidence type="ECO:0000256" key="7">
    <source>
        <dbReference type="ARBA" id="ARBA00037982"/>
    </source>
</evidence>
<keyword evidence="3" id="KW-0808">Transferase</keyword>
<evidence type="ECO:0000256" key="8">
    <source>
        <dbReference type="ARBA" id="ARBA00047899"/>
    </source>
</evidence>
<evidence type="ECO:0000256" key="9">
    <source>
        <dbReference type="ARBA" id="ARBA00048679"/>
    </source>
</evidence>
<dbReference type="GO" id="GO:0005634">
    <property type="term" value="C:nucleus"/>
    <property type="evidence" value="ECO:0007669"/>
    <property type="project" value="TreeGrafter"/>
</dbReference>
<feature type="compositionally biased region" description="Basic residues" evidence="14">
    <location>
        <begin position="1510"/>
        <end position="1520"/>
    </location>
</feature>
<evidence type="ECO:0000256" key="6">
    <source>
        <dbReference type="ARBA" id="ARBA00022840"/>
    </source>
</evidence>
<dbReference type="PROSITE" id="PS50011">
    <property type="entry name" value="PROTEIN_KINASE_DOM"/>
    <property type="match status" value="2"/>
</dbReference>
<evidence type="ECO:0000256" key="3">
    <source>
        <dbReference type="ARBA" id="ARBA00022679"/>
    </source>
</evidence>
<dbReference type="GO" id="GO:0000077">
    <property type="term" value="P:DNA damage checkpoint signaling"/>
    <property type="evidence" value="ECO:0007669"/>
    <property type="project" value="InterPro"/>
</dbReference>
<dbReference type="InterPro" id="IPR016255">
    <property type="entry name" value="Gcn2"/>
</dbReference>
<dbReference type="Gene3D" id="3.30.200.20">
    <property type="entry name" value="Phosphorylase Kinase, domain 1"/>
    <property type="match status" value="1"/>
</dbReference>
<evidence type="ECO:0000256" key="2">
    <source>
        <dbReference type="ARBA" id="ARBA00022527"/>
    </source>
</evidence>
<keyword evidence="13" id="KW-0175">Coiled coil</keyword>
<keyword evidence="5" id="KW-0418">Kinase</keyword>
<dbReference type="EMBL" id="MAVT02000022">
    <property type="protein sequence ID" value="POS81039.1"/>
    <property type="molecule type" value="Genomic_DNA"/>
</dbReference>
<dbReference type="InterPro" id="IPR050339">
    <property type="entry name" value="CC_SR_Kinase"/>
</dbReference>
<feature type="binding site" evidence="12">
    <location>
        <position position="620"/>
    </location>
    <ligand>
        <name>ATP</name>
        <dbReference type="ChEBI" id="CHEBI:30616"/>
    </ligand>
</feature>
<keyword evidence="6 11" id="KW-0067">ATP-binding</keyword>
<dbReference type="InterPro" id="IPR008271">
    <property type="entry name" value="Ser/Thr_kinase_AS"/>
</dbReference>
<comment type="similarity">
    <text evidence="7">Belongs to the protein kinase superfamily. Ser/Thr protein kinase family. GCN2 subfamily.</text>
</comment>
<dbReference type="CDD" id="cd14046">
    <property type="entry name" value="STKc_EIF2AK4_GCN2_rpt2"/>
    <property type="match status" value="1"/>
</dbReference>
<evidence type="ECO:0000256" key="13">
    <source>
        <dbReference type="SAM" id="Coils"/>
    </source>
</evidence>
<keyword evidence="18" id="KW-1185">Reference proteome</keyword>
<dbReference type="EC" id="2.7.11.1" evidence="1"/>
<dbReference type="FunCoup" id="A0A2P5IEW7">
    <property type="interactions" value="853"/>
</dbReference>
<evidence type="ECO:0000256" key="11">
    <source>
        <dbReference type="PIRSR" id="PIRSR000660-2"/>
    </source>
</evidence>
<feature type="binding site" evidence="11">
    <location>
        <begin position="596"/>
        <end position="604"/>
    </location>
    <ligand>
        <name>ATP</name>
        <dbReference type="ChEBI" id="CHEBI:30616"/>
    </ligand>
</feature>
<evidence type="ECO:0000256" key="4">
    <source>
        <dbReference type="ARBA" id="ARBA00022741"/>
    </source>
</evidence>
<dbReference type="FunFam" id="1.10.510.10:FF:000821">
    <property type="entry name" value="Serine/threonine-protein kinase gcn2"/>
    <property type="match status" value="1"/>
</dbReference>
<keyword evidence="4 11" id="KW-0547">Nucleotide-binding</keyword>
<dbReference type="InterPro" id="IPR016135">
    <property type="entry name" value="UBQ-conjugating_enzyme/RWD"/>
</dbReference>
<dbReference type="PROSITE" id="PS50908">
    <property type="entry name" value="RWD"/>
    <property type="match status" value="1"/>
</dbReference>
<feature type="region of interest" description="Disordered" evidence="14">
    <location>
        <begin position="1"/>
        <end position="40"/>
    </location>
</feature>
<dbReference type="SUPFAM" id="SSF54495">
    <property type="entry name" value="UBC-like"/>
    <property type="match status" value="1"/>
</dbReference>
<evidence type="ECO:0000256" key="5">
    <source>
        <dbReference type="ARBA" id="ARBA00022777"/>
    </source>
</evidence>
<dbReference type="InParanoid" id="A0A2P5IEW7"/>
<feature type="domain" description="RWD" evidence="16">
    <location>
        <begin position="43"/>
        <end position="152"/>
    </location>
</feature>
<feature type="region of interest" description="Disordered" evidence="14">
    <location>
        <begin position="564"/>
        <end position="586"/>
    </location>
</feature>
<dbReference type="SMART" id="SM00220">
    <property type="entry name" value="S_TKc"/>
    <property type="match status" value="2"/>
</dbReference>
<evidence type="ECO:0000256" key="12">
    <source>
        <dbReference type="PROSITE-ProRule" id="PRU10141"/>
    </source>
</evidence>
<dbReference type="Gene3D" id="3.10.110.10">
    <property type="entry name" value="Ubiquitin Conjugating Enzyme"/>
    <property type="match status" value="1"/>
</dbReference>
<evidence type="ECO:0000313" key="18">
    <source>
        <dbReference type="Proteomes" id="UP000094444"/>
    </source>
</evidence>
<dbReference type="PROSITE" id="PS00107">
    <property type="entry name" value="PROTEIN_KINASE_ATP"/>
    <property type="match status" value="1"/>
</dbReference>
<dbReference type="InterPro" id="IPR000719">
    <property type="entry name" value="Prot_kinase_dom"/>
</dbReference>
<feature type="binding site" evidence="11">
    <location>
        <position position="619"/>
    </location>
    <ligand>
        <name>ATP</name>
        <dbReference type="ChEBI" id="CHEBI:30616"/>
    </ligand>
</feature>
<dbReference type="InterPro" id="IPR017441">
    <property type="entry name" value="Protein_kinase_ATP_BS"/>
</dbReference>
<organism evidence="17 18">
    <name type="scientific">Diaporthe helianthi</name>
    <dbReference type="NCBI Taxonomy" id="158607"/>
    <lineage>
        <taxon>Eukaryota</taxon>
        <taxon>Fungi</taxon>
        <taxon>Dikarya</taxon>
        <taxon>Ascomycota</taxon>
        <taxon>Pezizomycotina</taxon>
        <taxon>Sordariomycetes</taxon>
        <taxon>Sordariomycetidae</taxon>
        <taxon>Diaporthales</taxon>
        <taxon>Diaporthaceae</taxon>
        <taxon>Diaporthe</taxon>
    </lineage>
</organism>
<dbReference type="Gene3D" id="3.30.930.10">
    <property type="entry name" value="Bira Bifunctional Protein, Domain 2"/>
    <property type="match status" value="1"/>
</dbReference>
<proteinExistence type="inferred from homology"/>
<dbReference type="GO" id="GO:0005524">
    <property type="term" value="F:ATP binding"/>
    <property type="evidence" value="ECO:0007669"/>
    <property type="project" value="UniProtKB-UniRule"/>
</dbReference>
<feature type="compositionally biased region" description="Low complexity" evidence="14">
    <location>
        <begin position="574"/>
        <end position="583"/>
    </location>
</feature>
<dbReference type="InterPro" id="IPR024435">
    <property type="entry name" value="HisRS-related_dom"/>
</dbReference>
<dbReference type="Pfam" id="PF12745">
    <property type="entry name" value="HGTP_anticodon2"/>
    <property type="match status" value="1"/>
</dbReference>
<dbReference type="PANTHER" id="PTHR11042">
    <property type="entry name" value="EUKARYOTIC TRANSLATION INITIATION FACTOR 2-ALPHA KINASE EIF2-ALPHA KINASE -RELATED"/>
    <property type="match status" value="1"/>
</dbReference>
<dbReference type="SUPFAM" id="SSF55681">
    <property type="entry name" value="Class II aaRS and biotin synthetases"/>
    <property type="match status" value="1"/>
</dbReference>
<dbReference type="InterPro" id="IPR006575">
    <property type="entry name" value="RWD_dom"/>
</dbReference>
<comment type="caution">
    <text evidence="17">The sequence shown here is derived from an EMBL/GenBank/DDBJ whole genome shotgun (WGS) entry which is preliminary data.</text>
</comment>
<dbReference type="Proteomes" id="UP000094444">
    <property type="component" value="Unassembled WGS sequence"/>
</dbReference>
<sequence>MAGKKRNKNAQKNLEKNELNQGPPVAGLPSPALKASYEERQQDEMTALEAIYGDDFVIKAAQSAWKKAEPSFDVRIRATSDDDVALTLGVVLVATYPKSPPLLTLKKHGNLKEATLYKVQIYIDTQAKEFVKEQEVMMMSLVEGIREILEEAAQAKIAGHALPTLEQERAAHEAAMAQLAQEKKHREEQKKLQESKEEEKYLGQMVQQELRRQDERVKESRRKNPPSHVAFASADDPRDPEAQRIVFDQLCRVTDVHGNSIVFNTVTGKTEHFAGPITTVYEVRPVLPSGQKRPRLALKQVLVHSAGKDQAQFKKQLQALESELESMKKLRHQAVLEVLDYKIGRTACDIANAISWDVSVLSPFAEDGSLEKLLRWAGHLDVNRVRSCTVNLLDALGWLHSQGVVHQDIHPGNILLVTESTGDMIPKLADAGYQRELHNLCTATQAVTSMRDTKSAYWFPPEIAAASKAQYTQKTDIWDLGLVFLQMILGLDVAQKYHSPVDLMDSLSLSDALEELVEFFFKSDPKKRPRAFELSSSEFLATDAPLFVDNTSIGGSTLGSLPNVTPIRSRSRHNSTTNRSHTSSRYKEDFVEEGRLGKGGFGEVVKARKKLDGQIYAIKKISSGSQGGLTEVLKEVRLLSQLSHPAVVRYFNTWLEEVYDVSEATDEEASTDAGGTELSRDTLSQGDFNIEFATSQGGLDFISSSRGLDIEFGDDDSDSGDDDDDDDNVNDDDDDEQSDSEEDSDQSDDGTGTDTYGAKGAQHVLPVRKRTRRPSYRPYRTILYISMEYCEKRTLRDLIARNLAKNKTEVWRLFRQILQGLVHVHSLNIVHRDLKPDNIFISVGPDGVNNVKIGDFGLASKGLIASDKAFSHASILDQEDMTRSVGTSVYVAPEVKSGGSGSYTSKVDMYSLGIMFFEMCYPPMLGMQRAQVLEDLRRPHPVLPSDFDHGAAQAEIIMSLLTHNPKERPSSTELLKSNKLPDEMESDTIRRAIAGVADPNSPFFEKILSTLFASKVDRAKDFVWDMQAQTLSATELLRQRVVKETLISIFKCHGAIEVPTPNLYPASSHYTNAVKLLDNHGNLLQLPFDLKIGRARMLAKSTNTVPQQSYSFGSVYREQQGGGQPNQIGVADFDIVATNTLDLSLKEARVLSVVDDIIAAFPTLSSSQMAFQLGHADLLQLIFEYCGVEQSIRRAAAETLSRLNVQGVTWQKLRAELRSPQCGVSATSVDELQRFDFRDTPAKTFSKLKSLFGATDLYQKASPTIAHLKEVTEYCKVLGVKTKIYISPLYSVNEAFFRGGLMFSCVFDKKIRVVLAAGGRYDSLIKEHRHKAGSSLIGERHAVGVSLPWEKLAQVPVKSGGKAFLKRAAEEEAYGLFSDRRCDVLVASFDPVIRRSTALEVLRALQTNAISAELADEARSPDELIPDRPEEQPAWMIIVKADILKIKTLWRNVPDEELPARELLSWLRSDMRERDSNAKATASSRPRGGLAHSEATNSLGDTSPFPHPSQGHHHHHHNHQHQQQQQEVRVLTAQTKSKKFNRQTVVEQAQSSAARLVQGFLDGPVAAIETTDSVLNAIRGTSLSEAETWRRLDVTNAEKKYVREVQDMLLEFRDTGLKHAFVYNFRTGSCIYYDLAA</sequence>
<dbReference type="InterPro" id="IPR011009">
    <property type="entry name" value="Kinase-like_dom_sf"/>
</dbReference>
<feature type="compositionally biased region" description="Acidic residues" evidence="14">
    <location>
        <begin position="711"/>
        <end position="748"/>
    </location>
</feature>
<reference evidence="17" key="1">
    <citation type="submission" date="2017-09" db="EMBL/GenBank/DDBJ databases">
        <title>Polyketide synthases of a Diaporthe helianthi virulent isolate.</title>
        <authorList>
            <person name="Baroncelli R."/>
        </authorList>
    </citation>
    <scope>NUCLEOTIDE SEQUENCE [LARGE SCALE GENOMIC DNA]</scope>
    <source>
        <strain evidence="17">7/96</strain>
    </source>
</reference>
<gene>
    <name evidence="17" type="ORF">DHEL01_v200555</name>
</gene>
<feature type="domain" description="Protein kinase" evidence="15">
    <location>
        <begin position="590"/>
        <end position="980"/>
    </location>
</feature>
<evidence type="ECO:0000313" key="17">
    <source>
        <dbReference type="EMBL" id="POS81039.1"/>
    </source>
</evidence>
<dbReference type="InterPro" id="IPR041715">
    <property type="entry name" value="HisRS-like_core"/>
</dbReference>
<feature type="coiled-coil region" evidence="13">
    <location>
        <begin position="310"/>
        <end position="337"/>
    </location>
</feature>
<protein>
    <recommendedName>
        <fullName evidence="1">non-specific serine/threonine protein kinase</fullName>
        <ecNumber evidence="1">2.7.11.1</ecNumber>
    </recommendedName>
</protein>
<dbReference type="GO" id="GO:0009893">
    <property type="term" value="P:positive regulation of metabolic process"/>
    <property type="evidence" value="ECO:0007669"/>
    <property type="project" value="UniProtKB-ARBA"/>
</dbReference>
<feature type="active site" description="Proton acceptor" evidence="10">
    <location>
        <position position="833"/>
    </location>
</feature>
<dbReference type="CDD" id="cd14012">
    <property type="entry name" value="PK_eIF2AK_GCN2_rpt1"/>
    <property type="match status" value="1"/>
</dbReference>
<feature type="region of interest" description="Disordered" evidence="14">
    <location>
        <begin position="663"/>
        <end position="682"/>
    </location>
</feature>
<feature type="domain" description="Protein kinase" evidence="15">
    <location>
        <begin position="266"/>
        <end position="540"/>
    </location>
</feature>
<feature type="region of interest" description="Disordered" evidence="14">
    <location>
        <begin position="710"/>
        <end position="770"/>
    </location>
</feature>
<evidence type="ECO:0000256" key="10">
    <source>
        <dbReference type="PIRSR" id="PIRSR000660-1"/>
    </source>
</evidence>
<evidence type="ECO:0000256" key="14">
    <source>
        <dbReference type="SAM" id="MobiDB-lite"/>
    </source>
</evidence>
<dbReference type="GO" id="GO:0004694">
    <property type="term" value="F:eukaryotic translation initiation factor 2alpha kinase activity"/>
    <property type="evidence" value="ECO:0007669"/>
    <property type="project" value="InterPro"/>
</dbReference>
<feature type="compositionally biased region" description="Basic and acidic residues" evidence="14">
    <location>
        <begin position="209"/>
        <end position="218"/>
    </location>
</feature>
<dbReference type="Pfam" id="PF00069">
    <property type="entry name" value="Pkinase"/>
    <property type="match status" value="3"/>
</dbReference>
<dbReference type="InterPro" id="IPR045864">
    <property type="entry name" value="aa-tRNA-synth_II/BPL/LPL"/>
</dbReference>
<dbReference type="GO" id="GO:0005737">
    <property type="term" value="C:cytoplasm"/>
    <property type="evidence" value="ECO:0007669"/>
    <property type="project" value="TreeGrafter"/>
</dbReference>
<evidence type="ECO:0000256" key="1">
    <source>
        <dbReference type="ARBA" id="ARBA00012513"/>
    </source>
</evidence>
<keyword evidence="2" id="KW-0723">Serine/threonine-protein kinase</keyword>
<dbReference type="SUPFAM" id="SSF56112">
    <property type="entry name" value="Protein kinase-like (PK-like)"/>
    <property type="match status" value="2"/>
</dbReference>
<name>A0A2P5IEW7_DIAHE</name>
<dbReference type="PROSITE" id="PS00108">
    <property type="entry name" value="PROTEIN_KINASE_ST"/>
    <property type="match status" value="1"/>
</dbReference>
<dbReference type="OrthoDB" id="341578at2759"/>
<dbReference type="FunFam" id="3.10.110.10:FF:000050">
    <property type="entry name" value="eIF-2-alpha kinase GCN2"/>
    <property type="match status" value="1"/>
</dbReference>
<dbReference type="CDD" id="cd23823">
    <property type="entry name" value="RWD_GCN2"/>
    <property type="match status" value="1"/>
</dbReference>
<dbReference type="Pfam" id="PF05773">
    <property type="entry name" value="RWD"/>
    <property type="match status" value="1"/>
</dbReference>
<feature type="region of interest" description="Disordered" evidence="14">
    <location>
        <begin position="1477"/>
        <end position="1529"/>
    </location>
</feature>
<feature type="region of interest" description="Disordered" evidence="14">
    <location>
        <begin position="177"/>
        <end position="238"/>
    </location>
</feature>
<evidence type="ECO:0000259" key="15">
    <source>
        <dbReference type="PROSITE" id="PS50011"/>
    </source>
</evidence>
<dbReference type="Pfam" id="PF13393">
    <property type="entry name" value="tRNA-synt_His"/>
    <property type="match status" value="1"/>
</dbReference>
<comment type="catalytic activity">
    <reaction evidence="9">
        <text>L-seryl-[protein] + ATP = O-phospho-L-seryl-[protein] + ADP + H(+)</text>
        <dbReference type="Rhea" id="RHEA:17989"/>
        <dbReference type="Rhea" id="RHEA-COMP:9863"/>
        <dbReference type="Rhea" id="RHEA-COMP:11604"/>
        <dbReference type="ChEBI" id="CHEBI:15378"/>
        <dbReference type="ChEBI" id="CHEBI:29999"/>
        <dbReference type="ChEBI" id="CHEBI:30616"/>
        <dbReference type="ChEBI" id="CHEBI:83421"/>
        <dbReference type="ChEBI" id="CHEBI:456216"/>
        <dbReference type="EC" id="2.7.11.1"/>
    </reaction>
</comment>
<evidence type="ECO:0000259" key="16">
    <source>
        <dbReference type="PROSITE" id="PS50908"/>
    </source>
</evidence>
<dbReference type="PANTHER" id="PTHR11042:SF136">
    <property type="entry name" value="EIF-2-ALPHA KINASE GCN2"/>
    <property type="match status" value="1"/>
</dbReference>
<feature type="compositionally biased region" description="Basic and acidic residues" evidence="14">
    <location>
        <begin position="181"/>
        <end position="201"/>
    </location>
</feature>
<dbReference type="STRING" id="158607.A0A2P5IEW7"/>